<dbReference type="Gene3D" id="3.40.50.300">
    <property type="entry name" value="P-loop containing nucleotide triphosphate hydrolases"/>
    <property type="match status" value="1"/>
</dbReference>
<dbReference type="EMBL" id="AJAT01000013">
    <property type="protein sequence ID" value="EOL44714.1"/>
    <property type="molecule type" value="Genomic_DNA"/>
</dbReference>
<dbReference type="OrthoDB" id="9804819at2"/>
<sequence>MENQLVIEGMLLSRKTVTNQPISLTLKKGEGIGIYGPNGSGKSTLLDSISGILPLAEGRVTVNGILSYAMQFDGFQENLSCLDNLYLEANYAGIPKNERKERITKRAQECGVTSFLKKKVNKLSSGMRVRLMLAASLLVNPDVLLLDEAFNALDEETIVSMQAILHREKQNGLSILFVSHNKFHFESICESILLFPSLEVEAL</sequence>
<dbReference type="GO" id="GO:0005524">
    <property type="term" value="F:ATP binding"/>
    <property type="evidence" value="ECO:0007669"/>
    <property type="project" value="UniProtKB-KW"/>
</dbReference>
<dbReference type="HOGENOM" id="CLU_000604_1_22_9"/>
<dbReference type="STRING" id="154621.RV11_GL002463"/>
<dbReference type="Pfam" id="PF00005">
    <property type="entry name" value="ABC_tran"/>
    <property type="match status" value="1"/>
</dbReference>
<gene>
    <name evidence="6" type="ORF">UC3_01531</name>
</gene>
<evidence type="ECO:0000313" key="7">
    <source>
        <dbReference type="Proteomes" id="UP000013785"/>
    </source>
</evidence>
<reference evidence="6 7" key="1">
    <citation type="submission" date="2013-02" db="EMBL/GenBank/DDBJ databases">
        <title>The Genome Sequence of Enterococcus phoeniculicola BAA-412.</title>
        <authorList>
            <consortium name="The Broad Institute Genome Sequencing Platform"/>
            <consortium name="The Broad Institute Genome Sequencing Center for Infectious Disease"/>
            <person name="Earl A.M."/>
            <person name="Gilmore M.S."/>
            <person name="Lebreton F."/>
            <person name="Walker B."/>
            <person name="Young S.K."/>
            <person name="Zeng Q."/>
            <person name="Gargeya S."/>
            <person name="Fitzgerald M."/>
            <person name="Haas B."/>
            <person name="Abouelleil A."/>
            <person name="Alvarado L."/>
            <person name="Arachchi H.M."/>
            <person name="Berlin A.M."/>
            <person name="Chapman S.B."/>
            <person name="Dewar J."/>
            <person name="Goldberg J."/>
            <person name="Griggs A."/>
            <person name="Gujja S."/>
            <person name="Hansen M."/>
            <person name="Howarth C."/>
            <person name="Imamovic A."/>
            <person name="Larimer J."/>
            <person name="McCowan C."/>
            <person name="Murphy C."/>
            <person name="Neiman D."/>
            <person name="Pearson M."/>
            <person name="Priest M."/>
            <person name="Roberts A."/>
            <person name="Saif S."/>
            <person name="Shea T."/>
            <person name="Sisk P."/>
            <person name="Sykes S."/>
            <person name="Wortman J."/>
            <person name="Nusbaum C."/>
            <person name="Birren B."/>
        </authorList>
    </citation>
    <scope>NUCLEOTIDE SEQUENCE [LARGE SCALE GENOMIC DNA]</scope>
    <source>
        <strain evidence="6 7">ATCC BAA-412</strain>
    </source>
</reference>
<keyword evidence="4" id="KW-0067">ATP-binding</keyword>
<dbReference type="GO" id="GO:0016887">
    <property type="term" value="F:ATP hydrolysis activity"/>
    <property type="evidence" value="ECO:0007669"/>
    <property type="project" value="InterPro"/>
</dbReference>
<dbReference type="InterPro" id="IPR050763">
    <property type="entry name" value="ABC_transporter_ATP-binding"/>
</dbReference>
<comment type="similarity">
    <text evidence="1">Belongs to the ABC transporter superfamily.</text>
</comment>
<dbReference type="AlphaFoldDB" id="R3TT01"/>
<dbReference type="InterPro" id="IPR017871">
    <property type="entry name" value="ABC_transporter-like_CS"/>
</dbReference>
<evidence type="ECO:0000256" key="4">
    <source>
        <dbReference type="ARBA" id="ARBA00022840"/>
    </source>
</evidence>
<dbReference type="SMART" id="SM00382">
    <property type="entry name" value="AAA"/>
    <property type="match status" value="1"/>
</dbReference>
<evidence type="ECO:0000256" key="1">
    <source>
        <dbReference type="ARBA" id="ARBA00005417"/>
    </source>
</evidence>
<dbReference type="PANTHER" id="PTHR42711">
    <property type="entry name" value="ABC TRANSPORTER ATP-BINDING PROTEIN"/>
    <property type="match status" value="1"/>
</dbReference>
<dbReference type="InterPro" id="IPR003439">
    <property type="entry name" value="ABC_transporter-like_ATP-bd"/>
</dbReference>
<name>R3TT01_9ENTE</name>
<dbReference type="InterPro" id="IPR027417">
    <property type="entry name" value="P-loop_NTPase"/>
</dbReference>
<accession>R3TT01</accession>
<dbReference type="eggNOG" id="COG1116">
    <property type="taxonomic scope" value="Bacteria"/>
</dbReference>
<evidence type="ECO:0000256" key="2">
    <source>
        <dbReference type="ARBA" id="ARBA00022448"/>
    </source>
</evidence>
<evidence type="ECO:0000313" key="6">
    <source>
        <dbReference type="EMBL" id="EOL44714.1"/>
    </source>
</evidence>
<keyword evidence="3" id="KW-0547">Nucleotide-binding</keyword>
<comment type="caution">
    <text evidence="6">The sequence shown here is derived from an EMBL/GenBank/DDBJ whole genome shotgun (WGS) entry which is preliminary data.</text>
</comment>
<keyword evidence="2" id="KW-0813">Transport</keyword>
<protein>
    <recommendedName>
        <fullName evidence="5">ABC transporter domain-containing protein</fullName>
    </recommendedName>
</protein>
<proteinExistence type="inferred from homology"/>
<dbReference type="SUPFAM" id="SSF52540">
    <property type="entry name" value="P-loop containing nucleoside triphosphate hydrolases"/>
    <property type="match status" value="1"/>
</dbReference>
<dbReference type="PROSITE" id="PS50893">
    <property type="entry name" value="ABC_TRANSPORTER_2"/>
    <property type="match status" value="1"/>
</dbReference>
<dbReference type="PATRIC" id="fig|1158610.3.peg.1516"/>
<feature type="domain" description="ABC transporter" evidence="5">
    <location>
        <begin position="1"/>
        <end position="203"/>
    </location>
</feature>
<dbReference type="PROSITE" id="PS00211">
    <property type="entry name" value="ABC_TRANSPORTER_1"/>
    <property type="match status" value="1"/>
</dbReference>
<evidence type="ECO:0000259" key="5">
    <source>
        <dbReference type="PROSITE" id="PS50893"/>
    </source>
</evidence>
<dbReference type="PANTHER" id="PTHR42711:SF5">
    <property type="entry name" value="ABC TRANSPORTER ATP-BINDING PROTEIN NATA"/>
    <property type="match status" value="1"/>
</dbReference>
<dbReference type="RefSeq" id="WP_010768194.1">
    <property type="nucleotide sequence ID" value="NZ_ASWE01000003.1"/>
</dbReference>
<dbReference type="Proteomes" id="UP000013785">
    <property type="component" value="Unassembled WGS sequence"/>
</dbReference>
<dbReference type="InterPro" id="IPR003593">
    <property type="entry name" value="AAA+_ATPase"/>
</dbReference>
<evidence type="ECO:0000256" key="3">
    <source>
        <dbReference type="ARBA" id="ARBA00022741"/>
    </source>
</evidence>
<organism evidence="6 7">
    <name type="scientific">Enterococcus phoeniculicola ATCC BAA-412</name>
    <dbReference type="NCBI Taxonomy" id="1158610"/>
    <lineage>
        <taxon>Bacteria</taxon>
        <taxon>Bacillati</taxon>
        <taxon>Bacillota</taxon>
        <taxon>Bacilli</taxon>
        <taxon>Lactobacillales</taxon>
        <taxon>Enterococcaceae</taxon>
        <taxon>Enterococcus</taxon>
    </lineage>
</organism>
<keyword evidence="7" id="KW-1185">Reference proteome</keyword>